<dbReference type="SUPFAM" id="SSF52058">
    <property type="entry name" value="L domain-like"/>
    <property type="match status" value="2"/>
</dbReference>
<dbReference type="Pfam" id="PF23286">
    <property type="entry name" value="LRR_13"/>
    <property type="match status" value="1"/>
</dbReference>
<dbReference type="InterPro" id="IPR032675">
    <property type="entry name" value="LRR_dom_sf"/>
</dbReference>
<keyword evidence="3" id="KW-0677">Repeat</keyword>
<keyword evidence="4" id="KW-0378">Hydrolase</keyword>
<evidence type="ECO:0000256" key="1">
    <source>
        <dbReference type="ARBA" id="ARBA00011982"/>
    </source>
</evidence>
<dbReference type="InterPro" id="IPR058192">
    <property type="entry name" value="WHD_ROQ1-like"/>
</dbReference>
<evidence type="ECO:0000256" key="2">
    <source>
        <dbReference type="ARBA" id="ARBA00022614"/>
    </source>
</evidence>
<sequence>MALLPSSSSSSSSSSSKRWKFDVFLNFRGEDTRKTFTDHLYTGLKQKGISVFRDDEKLKQGTFIAPELLKAIEESRFAVVILSRDYASSKWCLIELTKIVECMEMTGLVVLPIFHYVDPSDVRNHRGTFGEAFSKHEETFKDNIGYVQMWKYALKKVSDLAGWDLKDKHESIIIQKIIGRIFSELYPKLPCVSEDLVGMDSCVEEMLDSYIAEGLGGVRFVGICGMGGIGKTALALEIYRRISGNFEARSFIANIREETKNQGLVSLQKQLLSQILMGSEINIWDVCMGINFIRDTLCNKNVFIILDDVDRDEQLEALAGKHDWFGPGSRIIVTSRDSHLMIRCGVDYIYTAKELNDDNALQLFSWRAFHRPHPEENYVNLSKHFVNYAKGLPLALKVLGSSLFAKRSNEWKSALYKLKEEPNRNILNILQISFDGLTNSQKGLFLDIACFFKGKNKDCVRDILESFCYSLDYDIGVLMDKSLITINDHGTLWMHDLLQDMGHEIVRHESPKEPGGRSRLWIYDDVIHVLKNNSGTKVVEGIMLNMPIQEMEHLSAEVFSKMKILRLLIIGNMKLPKDFINGTMKQPKVLIRGNVQLPKDLSYLSDELRIIEWHGYPFKSMPTSFQANKLVELRMHCSCIIQLWKGIMILDALKLMDLSDSQYLIEIPDLSGAPKIKQLILRHCTRLYKIHTSLGDLKQLIRLDLNGCKCLEILPHKINLEALEIFDLGGCSRLKKFPEIVGNMSCLSKLCLSETAIKDLPLSMEHLTGLIKLDLRECKNLSSLSNGCCCSMSLKILTLSGCSNLDTLPENLGNIEGLEELDVSDATITRLPLSVVHLKNLEVLSLRGCVGLSSKSFNKLLSFPLMQRKRSPDPTGMLECSLQGLWSLTHLDLSYCKIRTILDVLWTLSSLKKLNLKGNNFVCLPESIIQLSNLKGLYLGGCTQLQMLPKLPLNIYVIDATWCTSLETLSLSPEYDFVPSIIYLLNCVKLIYNQGKGDLLSTILRHYIIKSCCDSNWFNLLTIPGSEIPNWFRHQNVGASVNLQVPSHLLLSSKFMGIAVCAVYIFRQHHPLHQVHIQNYGYMTCTHKLHCSVKANEDRSPGVGLFLTKEFGKIESYHLWLEHLLCTDFGSNWKEELNRVDANEFTQIEVTFETEGPGLEITKCGARLIFKQDIEDLKKTKLGSSSCIITPYYEDDDLGDSKKDTKIKESHDDEPPHPKWTEHPNLIEN</sequence>
<dbReference type="PROSITE" id="PS50104">
    <property type="entry name" value="TIR"/>
    <property type="match status" value="1"/>
</dbReference>
<dbReference type="GO" id="GO:0006952">
    <property type="term" value="P:defense response"/>
    <property type="evidence" value="ECO:0007669"/>
    <property type="project" value="InterPro"/>
</dbReference>
<comment type="caution">
    <text evidence="10">The sequence shown here is derived from an EMBL/GenBank/DDBJ whole genome shotgun (WGS) entry which is preliminary data.</text>
</comment>
<evidence type="ECO:0000256" key="3">
    <source>
        <dbReference type="ARBA" id="ARBA00022737"/>
    </source>
</evidence>
<dbReference type="GO" id="GO:0043531">
    <property type="term" value="F:ADP binding"/>
    <property type="evidence" value="ECO:0007669"/>
    <property type="project" value="InterPro"/>
</dbReference>
<dbReference type="PANTHER" id="PTHR11017">
    <property type="entry name" value="LEUCINE-RICH REPEAT-CONTAINING PROTEIN"/>
    <property type="match status" value="1"/>
</dbReference>
<evidence type="ECO:0000313" key="10">
    <source>
        <dbReference type="EMBL" id="KAK4573873.1"/>
    </source>
</evidence>
<accession>A0AAN7ELD2</accession>
<feature type="region of interest" description="Disordered" evidence="8">
    <location>
        <begin position="1193"/>
        <end position="1229"/>
    </location>
</feature>
<organism evidence="10 11">
    <name type="scientific">Quercus rubra</name>
    <name type="common">Northern red oak</name>
    <name type="synonym">Quercus borealis</name>
    <dbReference type="NCBI Taxonomy" id="3512"/>
    <lineage>
        <taxon>Eukaryota</taxon>
        <taxon>Viridiplantae</taxon>
        <taxon>Streptophyta</taxon>
        <taxon>Embryophyta</taxon>
        <taxon>Tracheophyta</taxon>
        <taxon>Spermatophyta</taxon>
        <taxon>Magnoliopsida</taxon>
        <taxon>eudicotyledons</taxon>
        <taxon>Gunneridae</taxon>
        <taxon>Pentapetalae</taxon>
        <taxon>rosids</taxon>
        <taxon>fabids</taxon>
        <taxon>Fagales</taxon>
        <taxon>Fagaceae</taxon>
        <taxon>Quercus</taxon>
    </lineage>
</organism>
<evidence type="ECO:0000256" key="4">
    <source>
        <dbReference type="ARBA" id="ARBA00022801"/>
    </source>
</evidence>
<dbReference type="PRINTS" id="PR00364">
    <property type="entry name" value="DISEASERSIST"/>
</dbReference>
<dbReference type="Pfam" id="PF00931">
    <property type="entry name" value="NB-ARC"/>
    <property type="match status" value="1"/>
</dbReference>
<comment type="catalytic activity">
    <reaction evidence="7">
        <text>NAD(+) + H2O = ADP-D-ribose + nicotinamide + H(+)</text>
        <dbReference type="Rhea" id="RHEA:16301"/>
        <dbReference type="ChEBI" id="CHEBI:15377"/>
        <dbReference type="ChEBI" id="CHEBI:15378"/>
        <dbReference type="ChEBI" id="CHEBI:17154"/>
        <dbReference type="ChEBI" id="CHEBI:57540"/>
        <dbReference type="ChEBI" id="CHEBI:57967"/>
        <dbReference type="EC" id="3.2.2.6"/>
    </reaction>
    <physiologicalReaction direction="left-to-right" evidence="7">
        <dbReference type="Rhea" id="RHEA:16302"/>
    </physiologicalReaction>
</comment>
<dbReference type="InterPro" id="IPR002182">
    <property type="entry name" value="NB-ARC"/>
</dbReference>
<dbReference type="FunFam" id="3.40.50.10140:FF:000007">
    <property type="entry name" value="Disease resistance protein (TIR-NBS-LRR class)"/>
    <property type="match status" value="1"/>
</dbReference>
<keyword evidence="2" id="KW-0433">Leucine-rich repeat</keyword>
<evidence type="ECO:0000256" key="7">
    <source>
        <dbReference type="ARBA" id="ARBA00047304"/>
    </source>
</evidence>
<dbReference type="Gene3D" id="3.80.10.10">
    <property type="entry name" value="Ribonuclease Inhibitor"/>
    <property type="match status" value="3"/>
</dbReference>
<dbReference type="GO" id="GO:0061809">
    <property type="term" value="F:NAD+ nucleosidase activity, cyclic ADP-ribose generating"/>
    <property type="evidence" value="ECO:0007669"/>
    <property type="project" value="UniProtKB-EC"/>
</dbReference>
<dbReference type="InterPro" id="IPR045344">
    <property type="entry name" value="C-JID"/>
</dbReference>
<dbReference type="GO" id="GO:0007165">
    <property type="term" value="P:signal transduction"/>
    <property type="evidence" value="ECO:0007669"/>
    <property type="project" value="InterPro"/>
</dbReference>
<dbReference type="SMART" id="SM00255">
    <property type="entry name" value="TIR"/>
    <property type="match status" value="1"/>
</dbReference>
<dbReference type="InterPro" id="IPR035897">
    <property type="entry name" value="Toll_tir_struct_dom_sf"/>
</dbReference>
<evidence type="ECO:0000256" key="6">
    <source>
        <dbReference type="ARBA" id="ARBA00023027"/>
    </source>
</evidence>
<evidence type="ECO:0000259" key="9">
    <source>
        <dbReference type="PROSITE" id="PS50104"/>
    </source>
</evidence>
<feature type="compositionally biased region" description="Basic and acidic residues" evidence="8">
    <location>
        <begin position="1199"/>
        <end position="1222"/>
    </location>
</feature>
<dbReference type="AlphaFoldDB" id="A0AAN7ELD2"/>
<protein>
    <recommendedName>
        <fullName evidence="1">ADP-ribosyl cyclase/cyclic ADP-ribose hydrolase</fullName>
        <ecNumber evidence="1">3.2.2.6</ecNumber>
    </recommendedName>
</protein>
<dbReference type="Gene3D" id="3.40.50.300">
    <property type="entry name" value="P-loop containing nucleotide triphosphate hydrolases"/>
    <property type="match status" value="1"/>
</dbReference>
<keyword evidence="11" id="KW-1185">Reference proteome</keyword>
<evidence type="ECO:0000256" key="8">
    <source>
        <dbReference type="SAM" id="MobiDB-lite"/>
    </source>
</evidence>
<dbReference type="Pfam" id="PF20160">
    <property type="entry name" value="C-JID"/>
    <property type="match status" value="1"/>
</dbReference>
<evidence type="ECO:0000313" key="11">
    <source>
        <dbReference type="Proteomes" id="UP001324115"/>
    </source>
</evidence>
<dbReference type="EC" id="3.2.2.6" evidence="1"/>
<evidence type="ECO:0000256" key="5">
    <source>
        <dbReference type="ARBA" id="ARBA00022821"/>
    </source>
</evidence>
<keyword evidence="5" id="KW-0611">Plant defense</keyword>
<keyword evidence="6" id="KW-0520">NAD</keyword>
<gene>
    <name evidence="10" type="ORF">RGQ29_031716</name>
</gene>
<reference evidence="10 11" key="1">
    <citation type="journal article" date="2023" name="G3 (Bethesda)">
        <title>A haplotype-resolved chromosome-scale genome for Quercus rubra L. provides insights into the genetics of adaptive traits for red oak species.</title>
        <authorList>
            <person name="Kapoor B."/>
            <person name="Jenkins J."/>
            <person name="Schmutz J."/>
            <person name="Zhebentyayeva T."/>
            <person name="Kuelheim C."/>
            <person name="Coggeshall M."/>
            <person name="Heim C."/>
            <person name="Lasky J.R."/>
            <person name="Leites L."/>
            <person name="Islam-Faridi N."/>
            <person name="Romero-Severson J."/>
            <person name="DeLeo V.L."/>
            <person name="Lucas S.M."/>
            <person name="Lazic D."/>
            <person name="Gailing O."/>
            <person name="Carlson J."/>
            <person name="Staton M."/>
        </authorList>
    </citation>
    <scope>NUCLEOTIDE SEQUENCE [LARGE SCALE GENOMIC DNA]</scope>
    <source>
        <strain evidence="10">Pseudo-F2</strain>
    </source>
</reference>
<dbReference type="InterPro" id="IPR000157">
    <property type="entry name" value="TIR_dom"/>
</dbReference>
<dbReference type="Gene3D" id="3.40.50.10140">
    <property type="entry name" value="Toll/interleukin-1 receptor homology (TIR) domain"/>
    <property type="match status" value="1"/>
</dbReference>
<dbReference type="SUPFAM" id="SSF52200">
    <property type="entry name" value="Toll/Interleukin receptor TIR domain"/>
    <property type="match status" value="1"/>
</dbReference>
<dbReference type="PANTHER" id="PTHR11017:SF559">
    <property type="entry name" value="DISEASE RESISTANCE PROTEIN CHL1"/>
    <property type="match status" value="1"/>
</dbReference>
<feature type="domain" description="TIR" evidence="9">
    <location>
        <begin position="19"/>
        <end position="185"/>
    </location>
</feature>
<dbReference type="InterPro" id="IPR058546">
    <property type="entry name" value="RPS4B/Roq1-like_LRR"/>
</dbReference>
<dbReference type="Pfam" id="PF01582">
    <property type="entry name" value="TIR"/>
    <property type="match status" value="1"/>
</dbReference>
<dbReference type="Proteomes" id="UP001324115">
    <property type="component" value="Unassembled WGS sequence"/>
</dbReference>
<proteinExistence type="predicted"/>
<dbReference type="Pfam" id="PF23282">
    <property type="entry name" value="WHD_ROQ1"/>
    <property type="match status" value="1"/>
</dbReference>
<dbReference type="InterPro" id="IPR044974">
    <property type="entry name" value="Disease_R_plants"/>
</dbReference>
<dbReference type="EMBL" id="JAXUIC010000009">
    <property type="protein sequence ID" value="KAK4573873.1"/>
    <property type="molecule type" value="Genomic_DNA"/>
</dbReference>
<dbReference type="Gene3D" id="1.10.8.430">
    <property type="entry name" value="Helical domain of apoptotic protease-activating factors"/>
    <property type="match status" value="1"/>
</dbReference>
<dbReference type="InterPro" id="IPR027417">
    <property type="entry name" value="P-loop_NTPase"/>
</dbReference>
<name>A0AAN7ELD2_QUERU</name>
<dbReference type="InterPro" id="IPR042197">
    <property type="entry name" value="Apaf_helical"/>
</dbReference>
<dbReference type="SUPFAM" id="SSF52540">
    <property type="entry name" value="P-loop containing nucleoside triphosphate hydrolases"/>
    <property type="match status" value="1"/>
</dbReference>